<comment type="subunit">
    <text evidence="4 15">Dimer of alpha and beta chains. A typical microtubule is a hollow water-filled tube with an outer diameter of 25 nm and an inner diameter of 15 nM. Alpha-beta heterodimers associate head-to-tail to form protofilaments running lengthwise along the microtubule wall with the beta-tubulin subunit facing the microtubule plus end conferring a structural polarity. Microtubules usually have 13 protofilaments but different protofilament numbers can be found in some organisms and specialized cells.</text>
</comment>
<evidence type="ECO:0000256" key="1">
    <source>
        <dbReference type="ARBA" id="ARBA00001946"/>
    </source>
</evidence>
<comment type="catalytic activity">
    <reaction evidence="14">
        <text>GTP + H2O = GDP + phosphate + H(+)</text>
        <dbReference type="Rhea" id="RHEA:19669"/>
        <dbReference type="ChEBI" id="CHEBI:15377"/>
        <dbReference type="ChEBI" id="CHEBI:15378"/>
        <dbReference type="ChEBI" id="CHEBI:37565"/>
        <dbReference type="ChEBI" id="CHEBI:43474"/>
        <dbReference type="ChEBI" id="CHEBI:58189"/>
    </reaction>
    <physiologicalReaction direction="left-to-right" evidence="14">
        <dbReference type="Rhea" id="RHEA:19670"/>
    </physiologicalReaction>
</comment>
<name>A0A0K0DVQ6_STRER</name>
<dbReference type="SMART" id="SM00865">
    <property type="entry name" value="Tubulin_C"/>
    <property type="match status" value="1"/>
</dbReference>
<dbReference type="InterPro" id="IPR018316">
    <property type="entry name" value="Tubulin/FtsZ_2-layer-sand-dom"/>
</dbReference>
<reference evidence="19" key="1">
    <citation type="submission" date="2015-08" db="UniProtKB">
        <authorList>
            <consortium name="WormBaseParasite"/>
        </authorList>
    </citation>
    <scope>IDENTIFICATION</scope>
</reference>
<dbReference type="Pfam" id="PF00091">
    <property type="entry name" value="Tubulin"/>
    <property type="match status" value="1"/>
</dbReference>
<dbReference type="FunFam" id="3.40.50.1440:FF:000011">
    <property type="entry name" value="Tubulin alpha chain"/>
    <property type="match status" value="1"/>
</dbReference>
<dbReference type="InterPro" id="IPR023123">
    <property type="entry name" value="Tubulin_C"/>
</dbReference>
<accession>A0A0K0DVQ6</accession>
<evidence type="ECO:0000256" key="15">
    <source>
        <dbReference type="RuleBase" id="RU000352"/>
    </source>
</evidence>
<dbReference type="InterPro" id="IPR008280">
    <property type="entry name" value="Tub_FtsZ_C"/>
</dbReference>
<dbReference type="SUPFAM" id="SSF55307">
    <property type="entry name" value="Tubulin C-terminal domain-like"/>
    <property type="match status" value="1"/>
</dbReference>
<evidence type="ECO:0000256" key="11">
    <source>
        <dbReference type="ARBA" id="ARBA00023134"/>
    </source>
</evidence>
<organism evidence="19">
    <name type="scientific">Strongyloides stercoralis</name>
    <name type="common">Threadworm</name>
    <dbReference type="NCBI Taxonomy" id="6248"/>
    <lineage>
        <taxon>Eukaryota</taxon>
        <taxon>Metazoa</taxon>
        <taxon>Ecdysozoa</taxon>
        <taxon>Nematoda</taxon>
        <taxon>Chromadorea</taxon>
        <taxon>Rhabditida</taxon>
        <taxon>Tylenchina</taxon>
        <taxon>Panagrolaimomorpha</taxon>
        <taxon>Strongyloidoidea</taxon>
        <taxon>Strongyloididae</taxon>
        <taxon>Strongyloides</taxon>
    </lineage>
</organism>
<dbReference type="PANTHER" id="PTHR11588">
    <property type="entry name" value="TUBULIN"/>
    <property type="match status" value="1"/>
</dbReference>
<keyword evidence="9" id="KW-0378">Hydrolase</keyword>
<keyword evidence="12" id="KW-0206">Cytoskeleton</keyword>
<evidence type="ECO:0000256" key="6">
    <source>
        <dbReference type="ARBA" id="ARBA00022701"/>
    </source>
</evidence>
<keyword evidence="5" id="KW-0963">Cytoplasm</keyword>
<keyword evidence="7" id="KW-0479">Metal-binding</keyword>
<dbReference type="Proteomes" id="UP000035681">
    <property type="component" value="Unplaced"/>
</dbReference>
<evidence type="ECO:0000256" key="13">
    <source>
        <dbReference type="ARBA" id="ARBA00034296"/>
    </source>
</evidence>
<comment type="function">
    <text evidence="13 15">Tubulin is the major constituent of microtubules, a cylinder consisting of laterally associated linear protofilaments composed of alpha- and beta-tubulin heterodimers. Microtubules grow by the addition of GTP-tubulin dimers to the microtubule end, where a stabilizing cap forms. Below the cap, tubulin dimers are in GDP-bound state, owing to GTPase activity of alpha-tubulin.</text>
</comment>
<dbReference type="Pfam" id="PF03953">
    <property type="entry name" value="Tubulin_C"/>
    <property type="match status" value="1"/>
</dbReference>
<dbReference type="Gene3D" id="3.40.50.1440">
    <property type="entry name" value="Tubulin/FtsZ, GTPase domain"/>
    <property type="match status" value="1"/>
</dbReference>
<comment type="similarity">
    <text evidence="3 15">Belongs to the tubulin family.</text>
</comment>
<feature type="domain" description="Tubulin/FtsZ GTPase" evidence="16">
    <location>
        <begin position="48"/>
        <end position="245"/>
    </location>
</feature>
<dbReference type="Gene3D" id="3.30.1330.20">
    <property type="entry name" value="Tubulin/FtsZ, C-terminal domain"/>
    <property type="match status" value="1"/>
</dbReference>
<dbReference type="GO" id="GO:0005200">
    <property type="term" value="F:structural constituent of cytoskeleton"/>
    <property type="evidence" value="ECO:0007669"/>
    <property type="project" value="InterPro"/>
</dbReference>
<evidence type="ECO:0000256" key="12">
    <source>
        <dbReference type="ARBA" id="ARBA00023212"/>
    </source>
</evidence>
<dbReference type="Gene3D" id="1.10.287.600">
    <property type="entry name" value="Helix hairpin bin"/>
    <property type="match status" value="1"/>
</dbReference>
<dbReference type="PRINTS" id="PR01162">
    <property type="entry name" value="ALPHATUBULIN"/>
</dbReference>
<dbReference type="CDD" id="cd02186">
    <property type="entry name" value="alpha_tubulin"/>
    <property type="match status" value="1"/>
</dbReference>
<keyword evidence="11 15" id="KW-0342">GTP-binding</keyword>
<evidence type="ECO:0000256" key="10">
    <source>
        <dbReference type="ARBA" id="ARBA00022842"/>
    </source>
</evidence>
<evidence type="ECO:0000313" key="19">
    <source>
        <dbReference type="WBParaSite" id="SSTP_0000132200.1"/>
    </source>
</evidence>
<dbReference type="SUPFAM" id="SSF52490">
    <property type="entry name" value="Tubulin nucleotide-binding domain-like"/>
    <property type="match status" value="1"/>
</dbReference>
<sequence length="447" mass="50823">MREVISIHIGQGGCQIGTSCWELFCLEHNIDPAGFEYDKINKIKNDTFKSFFNEIENSRFVPRSLFFDLEPSVIDEIRIGIFRKLFHPDQLINGKEDAANNYARGLYGLGLKYIEEVLSRIQKMAETCNSLEGFIIHRSFGGGTGSGFTSLLIEVLKNYFPKKLIIEFVIYPSPNISSAVVEPYNSVLTTHSSMDYSNCTFLIENQAIYDICDNKLDITLPTFTDLNNLIAQLASSITTSMRFGGSLHANLNDLQTNLVPFPRIHFPIASISPIVSKEKMIHESMSVNEITNMCFQKNSQMVQVDLKNGKYMSVCLLYRGDVTPKDVNEAINKLKSKKLLEFVDWCPTGFKVGISSHKMKSVPGHHIGNVPRTVCMVTNNTSIVEIWKRLNYKFNIMFAKKAFVHWYLSEGMEEGEFTEALEDLSALEIDYNEMMINSSQLFDKQEY</sequence>
<dbReference type="WBParaSite" id="TCONS_00006075.p1">
    <property type="protein sequence ID" value="TCONS_00006075.p1"/>
    <property type="gene ID" value="XLOC_004254"/>
</dbReference>
<evidence type="ECO:0000256" key="5">
    <source>
        <dbReference type="ARBA" id="ARBA00022490"/>
    </source>
</evidence>
<dbReference type="InterPro" id="IPR017975">
    <property type="entry name" value="Tubulin_CS"/>
</dbReference>
<dbReference type="GO" id="GO:0007017">
    <property type="term" value="P:microtubule-based process"/>
    <property type="evidence" value="ECO:0007669"/>
    <property type="project" value="InterPro"/>
</dbReference>
<keyword evidence="18" id="KW-1185">Reference proteome</keyword>
<dbReference type="AlphaFoldDB" id="A0A0K0DVQ6"/>
<keyword evidence="6 15" id="KW-0493">Microtubule</keyword>
<feature type="domain" description="Tubulin/FtsZ 2-layer sandwich" evidence="17">
    <location>
        <begin position="247"/>
        <end position="392"/>
    </location>
</feature>
<comment type="subcellular location">
    <subcellularLocation>
        <location evidence="2">Cytoplasm</location>
        <location evidence="2">Cytoskeleton</location>
    </subcellularLocation>
</comment>
<dbReference type="PRINTS" id="PR01161">
    <property type="entry name" value="TUBULIN"/>
</dbReference>
<dbReference type="GO" id="GO:0005525">
    <property type="term" value="F:GTP binding"/>
    <property type="evidence" value="ECO:0007669"/>
    <property type="project" value="UniProtKB-UniRule"/>
</dbReference>
<comment type="cofactor">
    <cofactor evidence="1">
        <name>Mg(2+)</name>
        <dbReference type="ChEBI" id="CHEBI:18420"/>
    </cofactor>
</comment>
<keyword evidence="8 15" id="KW-0547">Nucleotide-binding</keyword>
<evidence type="ECO:0000256" key="7">
    <source>
        <dbReference type="ARBA" id="ARBA00022723"/>
    </source>
</evidence>
<dbReference type="SMART" id="SM00864">
    <property type="entry name" value="Tubulin"/>
    <property type="match status" value="1"/>
</dbReference>
<dbReference type="STRING" id="6248.A0A0K0DVQ6"/>
<evidence type="ECO:0000256" key="4">
    <source>
        <dbReference type="ARBA" id="ARBA00011747"/>
    </source>
</evidence>
<dbReference type="WBParaSite" id="SSTP_0000132200.1">
    <property type="protein sequence ID" value="SSTP_0000132200.1"/>
    <property type="gene ID" value="SSTP_0000132200"/>
</dbReference>
<evidence type="ECO:0000313" key="18">
    <source>
        <dbReference type="Proteomes" id="UP000035681"/>
    </source>
</evidence>
<protein>
    <recommendedName>
        <fullName evidence="15">Tubulin alpha chain</fullName>
    </recommendedName>
</protein>
<evidence type="ECO:0000259" key="17">
    <source>
        <dbReference type="SMART" id="SM00865"/>
    </source>
</evidence>
<dbReference type="GO" id="GO:0005874">
    <property type="term" value="C:microtubule"/>
    <property type="evidence" value="ECO:0007669"/>
    <property type="project" value="UniProtKB-KW"/>
</dbReference>
<dbReference type="InterPro" id="IPR002452">
    <property type="entry name" value="Alpha_tubulin"/>
</dbReference>
<evidence type="ECO:0000256" key="9">
    <source>
        <dbReference type="ARBA" id="ARBA00022801"/>
    </source>
</evidence>
<proteinExistence type="inferred from homology"/>
<dbReference type="InterPro" id="IPR000217">
    <property type="entry name" value="Tubulin"/>
</dbReference>
<dbReference type="InterPro" id="IPR037103">
    <property type="entry name" value="Tubulin/FtsZ-like_C"/>
</dbReference>
<evidence type="ECO:0000256" key="14">
    <source>
        <dbReference type="ARBA" id="ARBA00049117"/>
    </source>
</evidence>
<evidence type="ECO:0000256" key="3">
    <source>
        <dbReference type="ARBA" id="ARBA00009636"/>
    </source>
</evidence>
<dbReference type="GO" id="GO:0016787">
    <property type="term" value="F:hydrolase activity"/>
    <property type="evidence" value="ECO:0007669"/>
    <property type="project" value="UniProtKB-KW"/>
</dbReference>
<evidence type="ECO:0000256" key="8">
    <source>
        <dbReference type="ARBA" id="ARBA00022741"/>
    </source>
</evidence>
<dbReference type="PROSITE" id="PS00227">
    <property type="entry name" value="TUBULIN"/>
    <property type="match status" value="1"/>
</dbReference>
<dbReference type="GO" id="GO:0046872">
    <property type="term" value="F:metal ion binding"/>
    <property type="evidence" value="ECO:0007669"/>
    <property type="project" value="UniProtKB-KW"/>
</dbReference>
<dbReference type="PROSITE" id="PS51257">
    <property type="entry name" value="PROKAR_LIPOPROTEIN"/>
    <property type="match status" value="1"/>
</dbReference>
<evidence type="ECO:0000259" key="16">
    <source>
        <dbReference type="SMART" id="SM00864"/>
    </source>
</evidence>
<dbReference type="InterPro" id="IPR003008">
    <property type="entry name" value="Tubulin_FtsZ_GTPase"/>
</dbReference>
<keyword evidence="10" id="KW-0460">Magnesium</keyword>
<evidence type="ECO:0000256" key="2">
    <source>
        <dbReference type="ARBA" id="ARBA00004245"/>
    </source>
</evidence>
<dbReference type="InterPro" id="IPR036525">
    <property type="entry name" value="Tubulin/FtsZ_GTPase_sf"/>
</dbReference>